<name>A0AAU6WC44_9MICC</name>
<protein>
    <recommendedName>
        <fullName evidence="4">Lipoprotein</fullName>
    </recommendedName>
</protein>
<dbReference type="RefSeq" id="WP_345470635.1">
    <property type="nucleotide sequence ID" value="NZ_CP125942.1"/>
</dbReference>
<dbReference type="EMBL" id="CP125942">
    <property type="protein sequence ID" value="XAO45261.1"/>
    <property type="molecule type" value="Genomic_DNA"/>
</dbReference>
<dbReference type="AlphaFoldDB" id="A0AAU6WC44"/>
<keyword evidence="1" id="KW-0732">Signal</keyword>
<dbReference type="Proteomes" id="UP001486888">
    <property type="component" value="Chromosome"/>
</dbReference>
<evidence type="ECO:0000313" key="3">
    <source>
        <dbReference type="Proteomes" id="UP001486888"/>
    </source>
</evidence>
<gene>
    <name evidence="2" type="ORF">QMQ05_13000</name>
</gene>
<feature type="chain" id="PRO_5043716962" description="Lipoprotein" evidence="1">
    <location>
        <begin position="30"/>
        <end position="108"/>
    </location>
</feature>
<reference evidence="2 3" key="1">
    <citation type="submission" date="2023-05" db="EMBL/GenBank/DDBJ databases">
        <title>Glutamicibacter sp. B1, complete genome.</title>
        <authorList>
            <person name="Long Y.H."/>
            <person name="Fang T."/>
            <person name="Li X.Y."/>
        </authorList>
    </citation>
    <scope>NUCLEOTIDE SEQUENCE [LARGE SCALE GENOMIC DNA]</scope>
    <source>
        <strain evidence="2 3">B1</strain>
    </source>
</reference>
<evidence type="ECO:0000256" key="1">
    <source>
        <dbReference type="SAM" id="SignalP"/>
    </source>
</evidence>
<organism evidence="2 3">
    <name type="scientific">Glutamicibacter ectropisis</name>
    <dbReference type="NCBI Taxonomy" id="3046593"/>
    <lineage>
        <taxon>Bacteria</taxon>
        <taxon>Bacillati</taxon>
        <taxon>Actinomycetota</taxon>
        <taxon>Actinomycetes</taxon>
        <taxon>Micrococcales</taxon>
        <taxon>Micrococcaceae</taxon>
        <taxon>Glutamicibacter</taxon>
    </lineage>
</organism>
<dbReference type="KEGG" id="gey:QMQ05_13000"/>
<evidence type="ECO:0000313" key="2">
    <source>
        <dbReference type="EMBL" id="XAO45261.1"/>
    </source>
</evidence>
<sequence>MVTMGGVKKILPFLATTSLLLLSACSAPSTDTLREEDPEGYAACIHFGGGLDAPEGIGETNMLKAAQHGSQSSTEQISQAVTTQESKTPEITDVEAFKTACEAQGFDF</sequence>
<evidence type="ECO:0008006" key="4">
    <source>
        <dbReference type="Google" id="ProtNLM"/>
    </source>
</evidence>
<keyword evidence="3" id="KW-1185">Reference proteome</keyword>
<feature type="signal peptide" evidence="1">
    <location>
        <begin position="1"/>
        <end position="29"/>
    </location>
</feature>
<proteinExistence type="predicted"/>
<accession>A0AAU6WC44</accession>